<protein>
    <submittedName>
        <fullName evidence="1">Uncharacterized protein</fullName>
    </submittedName>
</protein>
<organism evidence="1 2">
    <name type="scientific">Periplaneta americana</name>
    <name type="common">American cockroach</name>
    <name type="synonym">Blatta americana</name>
    <dbReference type="NCBI Taxonomy" id="6978"/>
    <lineage>
        <taxon>Eukaryota</taxon>
        <taxon>Metazoa</taxon>
        <taxon>Ecdysozoa</taxon>
        <taxon>Arthropoda</taxon>
        <taxon>Hexapoda</taxon>
        <taxon>Insecta</taxon>
        <taxon>Pterygota</taxon>
        <taxon>Neoptera</taxon>
        <taxon>Polyneoptera</taxon>
        <taxon>Dictyoptera</taxon>
        <taxon>Blattodea</taxon>
        <taxon>Blattoidea</taxon>
        <taxon>Blattidae</taxon>
        <taxon>Blattinae</taxon>
        <taxon>Periplaneta</taxon>
    </lineage>
</organism>
<sequence>MPGQGGRVTWQARPAWARTTAACNYSSLKSSIIENGCLHFSRVGRHGNVLWGGSRKRKKSSPHVPTIVSKLKSPSPHMFARLYQRLRDDGSLRPRHIGGRPHRHPFSIDDYTELKGKACMDESEAFYPAQVQVKRGMRPLPLVEQQLYFSASLSAVFTSASDIMERSIEHQSVKRAAWGHRRIMSQLEFFSGSALLVFSGKL</sequence>
<proteinExistence type="predicted"/>
<dbReference type="EMBL" id="JAJSOF020000017">
    <property type="protein sequence ID" value="KAJ4439601.1"/>
    <property type="molecule type" value="Genomic_DNA"/>
</dbReference>
<gene>
    <name evidence="1" type="ORF">ANN_07729</name>
</gene>
<evidence type="ECO:0000313" key="1">
    <source>
        <dbReference type="EMBL" id="KAJ4439601.1"/>
    </source>
</evidence>
<accession>A0ABQ8SZF8</accession>
<name>A0ABQ8SZF8_PERAM</name>
<dbReference type="Proteomes" id="UP001148838">
    <property type="component" value="Unassembled WGS sequence"/>
</dbReference>
<keyword evidence="2" id="KW-1185">Reference proteome</keyword>
<comment type="caution">
    <text evidence="1">The sequence shown here is derived from an EMBL/GenBank/DDBJ whole genome shotgun (WGS) entry which is preliminary data.</text>
</comment>
<evidence type="ECO:0000313" key="2">
    <source>
        <dbReference type="Proteomes" id="UP001148838"/>
    </source>
</evidence>
<reference evidence="1 2" key="1">
    <citation type="journal article" date="2022" name="Allergy">
        <title>Genome assembly and annotation of Periplaneta americana reveal a comprehensive cockroach allergen profile.</title>
        <authorList>
            <person name="Wang L."/>
            <person name="Xiong Q."/>
            <person name="Saelim N."/>
            <person name="Wang L."/>
            <person name="Nong W."/>
            <person name="Wan A.T."/>
            <person name="Shi M."/>
            <person name="Liu X."/>
            <person name="Cao Q."/>
            <person name="Hui J.H.L."/>
            <person name="Sookrung N."/>
            <person name="Leung T.F."/>
            <person name="Tungtrongchitr A."/>
            <person name="Tsui S.K.W."/>
        </authorList>
    </citation>
    <scope>NUCLEOTIDE SEQUENCE [LARGE SCALE GENOMIC DNA]</scope>
    <source>
        <strain evidence="1">PWHHKU_190912</strain>
    </source>
</reference>